<dbReference type="InterPro" id="IPR025254">
    <property type="entry name" value="CCDC113/CCDC96_CC"/>
</dbReference>
<evidence type="ECO:0000256" key="4">
    <source>
        <dbReference type="SAM" id="Coils"/>
    </source>
</evidence>
<evidence type="ECO:0000313" key="6">
    <source>
        <dbReference type="EMBL" id="KAI5084763.1"/>
    </source>
</evidence>
<organism evidence="6 7">
    <name type="scientific">Adiantum capillus-veneris</name>
    <name type="common">Maidenhair fern</name>
    <dbReference type="NCBI Taxonomy" id="13818"/>
    <lineage>
        <taxon>Eukaryota</taxon>
        <taxon>Viridiplantae</taxon>
        <taxon>Streptophyta</taxon>
        <taxon>Embryophyta</taxon>
        <taxon>Tracheophyta</taxon>
        <taxon>Polypodiopsida</taxon>
        <taxon>Polypodiidae</taxon>
        <taxon>Polypodiales</taxon>
        <taxon>Pteridineae</taxon>
        <taxon>Pteridaceae</taxon>
        <taxon>Vittarioideae</taxon>
        <taxon>Adiantum</taxon>
    </lineage>
</organism>
<comment type="subcellular location">
    <subcellularLocation>
        <location evidence="1">Cell projection</location>
        <location evidence="1">Cilium</location>
    </subcellularLocation>
</comment>
<feature type="coiled-coil region" evidence="4">
    <location>
        <begin position="163"/>
        <end position="245"/>
    </location>
</feature>
<keyword evidence="2 4" id="KW-0175">Coiled coil</keyword>
<evidence type="ECO:0000259" key="5">
    <source>
        <dbReference type="Pfam" id="PF13870"/>
    </source>
</evidence>
<feature type="domain" description="CCDC113/CCDC96 coiled-coil" evidence="5">
    <location>
        <begin position="290"/>
        <end position="458"/>
    </location>
</feature>
<dbReference type="Pfam" id="PF13870">
    <property type="entry name" value="CCDC113_CCDC96_CC"/>
    <property type="match status" value="1"/>
</dbReference>
<dbReference type="GO" id="GO:0060271">
    <property type="term" value="P:cilium assembly"/>
    <property type="evidence" value="ECO:0007669"/>
    <property type="project" value="TreeGrafter"/>
</dbReference>
<evidence type="ECO:0000313" key="7">
    <source>
        <dbReference type="Proteomes" id="UP000886520"/>
    </source>
</evidence>
<comment type="caution">
    <text evidence="6">The sequence shown here is derived from an EMBL/GenBank/DDBJ whole genome shotgun (WGS) entry which is preliminary data.</text>
</comment>
<gene>
    <name evidence="6" type="ORF">GOP47_0000932</name>
</gene>
<protein>
    <recommendedName>
        <fullName evidence="5">CCDC113/CCDC96 coiled-coil domain-containing protein</fullName>
    </recommendedName>
</protein>
<dbReference type="OrthoDB" id="10254794at2759"/>
<keyword evidence="7" id="KW-1185">Reference proteome</keyword>
<reference evidence="6" key="1">
    <citation type="submission" date="2021-01" db="EMBL/GenBank/DDBJ databases">
        <title>Adiantum capillus-veneris genome.</title>
        <authorList>
            <person name="Fang Y."/>
            <person name="Liao Q."/>
        </authorList>
    </citation>
    <scope>NUCLEOTIDE SEQUENCE</scope>
    <source>
        <strain evidence="6">H3</strain>
        <tissue evidence="6">Leaf</tissue>
    </source>
</reference>
<keyword evidence="3" id="KW-0966">Cell projection</keyword>
<dbReference type="EMBL" id="JABFUD020000001">
    <property type="protein sequence ID" value="KAI5084763.1"/>
    <property type="molecule type" value="Genomic_DNA"/>
</dbReference>
<dbReference type="GO" id="GO:0005930">
    <property type="term" value="C:axoneme"/>
    <property type="evidence" value="ECO:0007669"/>
    <property type="project" value="TreeGrafter"/>
</dbReference>
<dbReference type="Proteomes" id="UP000886520">
    <property type="component" value="Chromosome 1"/>
</dbReference>
<name>A0A9D4VEG3_ADICA</name>
<dbReference type="PANTHER" id="PTHR15654">
    <property type="entry name" value="COILED-COIL DOMAIN-CONTAINING PROTEIN 113-RELATED"/>
    <property type="match status" value="1"/>
</dbReference>
<accession>A0A9D4VEG3</accession>
<evidence type="ECO:0000256" key="1">
    <source>
        <dbReference type="ARBA" id="ARBA00004138"/>
    </source>
</evidence>
<feature type="coiled-coil region" evidence="4">
    <location>
        <begin position="328"/>
        <end position="355"/>
    </location>
</feature>
<dbReference type="InterPro" id="IPR051885">
    <property type="entry name" value="CC_CF"/>
</dbReference>
<dbReference type="GO" id="GO:0036064">
    <property type="term" value="C:ciliary basal body"/>
    <property type="evidence" value="ECO:0007669"/>
    <property type="project" value="TreeGrafter"/>
</dbReference>
<dbReference type="AlphaFoldDB" id="A0A9D4VEG3"/>
<evidence type="ECO:0000256" key="2">
    <source>
        <dbReference type="ARBA" id="ARBA00023054"/>
    </source>
</evidence>
<dbReference type="PANTHER" id="PTHR15654:SF1">
    <property type="entry name" value="COILED-COIL DOMAIN-CONTAINING PROTEIN 96"/>
    <property type="match status" value="1"/>
</dbReference>
<feature type="coiled-coil region" evidence="4">
    <location>
        <begin position="522"/>
        <end position="549"/>
    </location>
</feature>
<evidence type="ECO:0000256" key="3">
    <source>
        <dbReference type="ARBA" id="ARBA00023273"/>
    </source>
</evidence>
<sequence>MQGTEFEVLRMGVELVEDRCERISRQGVLNCGTDPDALFILRISVAFKYTRIFDCSYAPSPPLPNARPHFVPLILCTILTSSSRIRHSMETVKEDEIRMEDENELTKVLNMGSFHQGSDNQAVQEELMRLVDIVEETFEGGIENHEKTHESREGTQKHVHLVIQETKNEIRDLTTENKVLQRRLLALQKRRSTIGTKLFLEGAETQYQIALKAWMDAKEELDNVMNDYNNKIDRMQEIVRERQQNANELHKAFSAYKWQVARDARHIMSGKRLSSKLLDELQDKDTEADVDIERLRIEGRQLASQLKKTQLAILKKDQLSDALFAVDYEQLRIENESLNDKLSKKNKELSELGKKTTHIVHVLSHSREKLEFVRKKITGDTGMLQSLESELSKARLEFQHIKIICEKLRSKRERIQTTVNVRTLPLLDDMEAYRDEAKILEKKLRELKHRYDTLVNYIHKMQSKIRQDTPSCFVESQTMQHEHSSTRNLRWGATINIHSRKTLELNQMTTMNVRTLPLLDGMEAYRDEAKILEKKLRELKHRYDTLVNYIHKMQSKIRQDTPSCFVESQTMQPEHSNTRNLR</sequence>
<feature type="coiled-coil region" evidence="4">
    <location>
        <begin position="430"/>
        <end position="457"/>
    </location>
</feature>
<proteinExistence type="predicted"/>